<dbReference type="AlphaFoldDB" id="A0A109UHD7"/>
<dbReference type="KEGG" id="erl:AOC36_08070"/>
<protein>
    <submittedName>
        <fullName evidence="2">Uncharacterized protein</fullName>
    </submittedName>
</protein>
<feature type="transmembrane region" description="Helical" evidence="1">
    <location>
        <begin position="12"/>
        <end position="34"/>
    </location>
</feature>
<feature type="transmembrane region" description="Helical" evidence="1">
    <location>
        <begin position="72"/>
        <end position="93"/>
    </location>
</feature>
<name>A0A109UHD7_9FIRM</name>
<organism evidence="2 3">
    <name type="scientific">Erysipelothrix larvae</name>
    <dbReference type="NCBI Taxonomy" id="1514105"/>
    <lineage>
        <taxon>Bacteria</taxon>
        <taxon>Bacillati</taxon>
        <taxon>Bacillota</taxon>
        <taxon>Erysipelotrichia</taxon>
        <taxon>Erysipelotrichales</taxon>
        <taxon>Erysipelotrichaceae</taxon>
        <taxon>Erysipelothrix</taxon>
    </lineage>
</organism>
<proteinExistence type="predicted"/>
<accession>A0A109UHD7</accession>
<keyword evidence="1" id="KW-0812">Transmembrane</keyword>
<keyword evidence="1" id="KW-1133">Transmembrane helix</keyword>
<dbReference type="RefSeq" id="WP_067633196.1">
    <property type="nucleotide sequence ID" value="NZ_CP013213.1"/>
</dbReference>
<evidence type="ECO:0000313" key="3">
    <source>
        <dbReference type="Proteomes" id="UP000063781"/>
    </source>
</evidence>
<dbReference type="Proteomes" id="UP000063781">
    <property type="component" value="Chromosome"/>
</dbReference>
<gene>
    <name evidence="2" type="ORF">AOC36_08070</name>
</gene>
<evidence type="ECO:0000256" key="1">
    <source>
        <dbReference type="SAM" id="Phobius"/>
    </source>
</evidence>
<dbReference type="EMBL" id="CP013213">
    <property type="protein sequence ID" value="AMC93943.1"/>
    <property type="molecule type" value="Genomic_DNA"/>
</dbReference>
<sequence length="99" mass="11251">MLRQNEKLPYFTIKTAFIVLGVSLIGSLVIPLLLDAMGIGYNWLKVIVTAIPFAFIVPYTTLVMQKGKKMDLSFWTIFILLFALTALITYVWVFEGVFI</sequence>
<keyword evidence="1" id="KW-0472">Membrane</keyword>
<reference evidence="2 3" key="1">
    <citation type="submission" date="2015-10" db="EMBL/GenBank/DDBJ databases">
        <title>Erysipelothrix larvae sp. LV19 isolated from the larval gut of the rhinoceros beetle, Trypoxylus dichotomus.</title>
        <authorList>
            <person name="Lim S."/>
            <person name="Kim B.-C."/>
        </authorList>
    </citation>
    <scope>NUCLEOTIDE SEQUENCE [LARGE SCALE GENOMIC DNA]</scope>
    <source>
        <strain evidence="2 3">LV19</strain>
    </source>
</reference>
<evidence type="ECO:0000313" key="2">
    <source>
        <dbReference type="EMBL" id="AMC93943.1"/>
    </source>
</evidence>
<keyword evidence="3" id="KW-1185">Reference proteome</keyword>
<feature type="transmembrane region" description="Helical" evidence="1">
    <location>
        <begin position="40"/>
        <end position="60"/>
    </location>
</feature>